<evidence type="ECO:0000256" key="1">
    <source>
        <dbReference type="ARBA" id="ARBA00022729"/>
    </source>
</evidence>
<dbReference type="InterPro" id="IPR020889">
    <property type="entry name" value="LipoPS_assembly_LptD"/>
</dbReference>
<keyword evidence="3 4" id="KW-0998">Cell outer membrane</keyword>
<keyword evidence="9" id="KW-1185">Reference proteome</keyword>
<dbReference type="HAMAP" id="MF_01411">
    <property type="entry name" value="LPS_assembly_LptD"/>
    <property type="match status" value="1"/>
</dbReference>
<dbReference type="GO" id="GO:0015920">
    <property type="term" value="P:lipopolysaccharide transport"/>
    <property type="evidence" value="ECO:0007669"/>
    <property type="project" value="InterPro"/>
</dbReference>
<dbReference type="PANTHER" id="PTHR30189:SF1">
    <property type="entry name" value="LPS-ASSEMBLY PROTEIN LPTD"/>
    <property type="match status" value="1"/>
</dbReference>
<dbReference type="Pfam" id="PF03968">
    <property type="entry name" value="LptD_N"/>
    <property type="match status" value="1"/>
</dbReference>
<evidence type="ECO:0000256" key="3">
    <source>
        <dbReference type="ARBA" id="ARBA00023237"/>
    </source>
</evidence>
<dbReference type="GO" id="GO:0043165">
    <property type="term" value="P:Gram-negative-bacterium-type cell outer membrane assembly"/>
    <property type="evidence" value="ECO:0007669"/>
    <property type="project" value="UniProtKB-UniRule"/>
</dbReference>
<comment type="caution">
    <text evidence="4">Lacks conserved residue(s) required for the propagation of feature annotation.</text>
</comment>
<keyword evidence="1 4" id="KW-0732">Signal</keyword>
<reference evidence="8" key="1">
    <citation type="submission" date="2021-06" db="EMBL/GenBank/DDBJ databases">
        <title>Elioraea tepida, sp. nov., a moderately thermophilic aerobic anoxygenic phototrophic bacterium isolated from an alkaline siliceous hot spring mat community in Yellowstone National Park, WY, USA.</title>
        <authorList>
            <person name="Saini M.K."/>
            <person name="Yoshida S."/>
            <person name="Sebastian A."/>
            <person name="Hirose S."/>
            <person name="Hara E."/>
            <person name="Tamaki H."/>
            <person name="Soulier N.T."/>
            <person name="Albert I."/>
            <person name="Hanada S."/>
            <person name="Bryant D.A."/>
            <person name="Tank M."/>
        </authorList>
    </citation>
    <scope>NUCLEOTIDE SEQUENCE</scope>
    <source>
        <strain evidence="8">MS-P2</strain>
    </source>
</reference>
<comment type="similarity">
    <text evidence="4">Belongs to the LptD family.</text>
</comment>
<gene>
    <name evidence="4 8" type="primary">lptD</name>
    <name evidence="8" type="ORF">KO353_08960</name>
</gene>
<dbReference type="RefSeq" id="WP_218284325.1">
    <property type="nucleotide sequence ID" value="NZ_CP076448.1"/>
</dbReference>
<proteinExistence type="inferred from homology"/>
<evidence type="ECO:0000256" key="4">
    <source>
        <dbReference type="HAMAP-Rule" id="MF_01411"/>
    </source>
</evidence>
<feature type="domain" description="Organic solvent tolerance-like N-terminal" evidence="5">
    <location>
        <begin position="45"/>
        <end position="122"/>
    </location>
</feature>
<accession>A0A975TZJ4</accession>
<dbReference type="GO" id="GO:0009279">
    <property type="term" value="C:cell outer membrane"/>
    <property type="evidence" value="ECO:0007669"/>
    <property type="project" value="UniProtKB-SubCell"/>
</dbReference>
<dbReference type="InterPro" id="IPR007543">
    <property type="entry name" value="LptD_C"/>
</dbReference>
<feature type="signal peptide" evidence="4">
    <location>
        <begin position="1"/>
        <end position="22"/>
    </location>
</feature>
<comment type="subcellular location">
    <subcellularLocation>
        <location evidence="4">Cell outer membrane</location>
    </subcellularLocation>
</comment>
<dbReference type="InterPro" id="IPR005653">
    <property type="entry name" value="OstA-like_N"/>
</dbReference>
<evidence type="ECO:0000259" key="5">
    <source>
        <dbReference type="Pfam" id="PF03968"/>
    </source>
</evidence>
<evidence type="ECO:0000313" key="9">
    <source>
        <dbReference type="Proteomes" id="UP000694001"/>
    </source>
</evidence>
<dbReference type="GO" id="GO:1990351">
    <property type="term" value="C:transporter complex"/>
    <property type="evidence" value="ECO:0007669"/>
    <property type="project" value="TreeGrafter"/>
</dbReference>
<feature type="domain" description="LPS-assembly protein LptD central" evidence="7">
    <location>
        <begin position="188"/>
        <end position="265"/>
    </location>
</feature>
<dbReference type="KEGG" id="elio:KO353_08960"/>
<protein>
    <recommendedName>
        <fullName evidence="4">LPS-assembly protein LptD</fullName>
    </recommendedName>
</protein>
<feature type="chain" id="PRO_5038191967" description="LPS-assembly protein LptD" evidence="4">
    <location>
        <begin position="23"/>
        <end position="722"/>
    </location>
</feature>
<dbReference type="Proteomes" id="UP000694001">
    <property type="component" value="Chromosome"/>
</dbReference>
<evidence type="ECO:0000256" key="2">
    <source>
        <dbReference type="ARBA" id="ARBA00023136"/>
    </source>
</evidence>
<dbReference type="InterPro" id="IPR006311">
    <property type="entry name" value="TAT_signal"/>
</dbReference>
<dbReference type="EMBL" id="CP076448">
    <property type="protein sequence ID" value="QXM23465.1"/>
    <property type="molecule type" value="Genomic_DNA"/>
</dbReference>
<sequence length="722" mass="79818" precursor="true">MRRRRSWLAGGALLLAAAGAAAQQAGREGAPGARPAEREPVTFTAGELVFDERTNTVIASGGVEAWQGDRVLRAREIRFDRNTNRITASGDVALVEADGRVLFAETAELTDDLREGVARNIRALLAEGGRFAATGARRSEGRFTELRRGVYSTCEPCATDPERPPLWQIRADRVLHDEQRKTVEYFDATMQIAGVPVAWVPYFWHADPSVRRQSGFLFPDFGSSRHLGVFFRQPYYWVISPQADATIAPMVTTRQNVPLFAEYRHRFNSGFLAVRGSGNIERDGEARGAVFSTGRFSVNDTWRAGWTLERTSDNAYLRQYRVGSTDSTAVLVTTQFFEGFGRNFYARADSFLFQGLQNPASSRFVPVVLPRLHVEYFGEHDHFGGQFRIDGGVFAASRRDGTDTQRLVSRANYRLPLAGPIGDLWTFEGNLDLIGYNVGGDPLATPLIGGREGARGRAHPQLAATWRWPLMRVGWGGAQLIEPILQGIVAPNVGRSQLQYPNEDSVDLEFSASNLFRLNRFPGIDRLEGGVRLNAGLRAAYYIGGASIDALIGQSFRVRDAREFPRGSGLDGRRSDYVARLTVSPNDYLSLTYSGRFDSDDLSSALTDITTTLQYAGRYLSLSYFDAPAQPLANQPLARREIAGALGGRLFGFWSGAIGARRDLEDDKMVASYGLLAYEDECFAFQAVFTRRFSSTFASGRGSALVFRLVFRTVGDFGFSAF</sequence>
<dbReference type="Pfam" id="PF04453">
    <property type="entry name" value="LptD"/>
    <property type="match status" value="1"/>
</dbReference>
<feature type="domain" description="LptD C-terminal" evidence="6">
    <location>
        <begin position="286"/>
        <end position="636"/>
    </location>
</feature>
<dbReference type="PANTHER" id="PTHR30189">
    <property type="entry name" value="LPS-ASSEMBLY PROTEIN"/>
    <property type="match status" value="1"/>
</dbReference>
<name>A0A975TZJ4_9PROT</name>
<dbReference type="InterPro" id="IPR050218">
    <property type="entry name" value="LptD"/>
</dbReference>
<evidence type="ECO:0000259" key="6">
    <source>
        <dbReference type="Pfam" id="PF04453"/>
    </source>
</evidence>
<dbReference type="Pfam" id="PF19838">
    <property type="entry name" value="LptD_2"/>
    <property type="match status" value="1"/>
</dbReference>
<comment type="function">
    <text evidence="4">Involved in the assembly of lipopolysaccharide (LPS) at the surface of the outer membrane.</text>
</comment>
<organism evidence="8 9">
    <name type="scientific">Elioraea tepida</name>
    <dbReference type="NCBI Taxonomy" id="2843330"/>
    <lineage>
        <taxon>Bacteria</taxon>
        <taxon>Pseudomonadati</taxon>
        <taxon>Pseudomonadota</taxon>
        <taxon>Alphaproteobacteria</taxon>
        <taxon>Acetobacterales</taxon>
        <taxon>Elioraeaceae</taxon>
        <taxon>Elioraea</taxon>
    </lineage>
</organism>
<keyword evidence="2 4" id="KW-0472">Membrane</keyword>
<dbReference type="PROSITE" id="PS51318">
    <property type="entry name" value="TAT"/>
    <property type="match status" value="1"/>
</dbReference>
<dbReference type="InterPro" id="IPR045659">
    <property type="entry name" value="LptD_2"/>
</dbReference>
<dbReference type="AlphaFoldDB" id="A0A975TZJ4"/>
<comment type="subunit">
    <text evidence="4">Component of the lipopolysaccharide transport and assembly complex.</text>
</comment>
<evidence type="ECO:0000313" key="8">
    <source>
        <dbReference type="EMBL" id="QXM23465.1"/>
    </source>
</evidence>
<evidence type="ECO:0000259" key="7">
    <source>
        <dbReference type="Pfam" id="PF19838"/>
    </source>
</evidence>